<evidence type="ECO:0000313" key="1">
    <source>
        <dbReference type="EMBL" id="ADY27484.1"/>
    </source>
</evidence>
<organism evidence="1 2">
    <name type="scientific">Deinococcus proteolyticus (strain ATCC 35074 / DSM 20540 / JCM 6276 / NBRC 101906 / NCIMB 13154 / VKM Ac-1939 / CCM 2703 / MRP)</name>
    <dbReference type="NCBI Taxonomy" id="693977"/>
    <lineage>
        <taxon>Bacteria</taxon>
        <taxon>Thermotogati</taxon>
        <taxon>Deinococcota</taxon>
        <taxon>Deinococci</taxon>
        <taxon>Deinococcales</taxon>
        <taxon>Deinococcaceae</taxon>
        <taxon>Deinococcus</taxon>
    </lineage>
</organism>
<dbReference type="Pfam" id="PF14460">
    <property type="entry name" value="Prok-E2_D"/>
    <property type="match status" value="1"/>
</dbReference>
<dbReference type="RefSeq" id="WP_013615838.1">
    <property type="nucleotide sequence ID" value="NC_015162.1"/>
</dbReference>
<accession>F0RQC5</accession>
<reference evidence="2" key="1">
    <citation type="submission" date="2011-02" db="EMBL/GenBank/DDBJ databases">
        <title>The complete sequence of plasmid2 of Deinococcus proteolyticus DSM 20540.</title>
        <authorList>
            <consortium name="US DOE Joint Genome Institute (JGI-PGF)"/>
            <person name="Lucas S."/>
            <person name="Copeland A."/>
            <person name="Lapidus A."/>
            <person name="Bruce D."/>
            <person name="Goodwin L."/>
            <person name="Pitluck S."/>
            <person name="Kyrpides N."/>
            <person name="Mavromatis K."/>
            <person name="Pagani I."/>
            <person name="Ivanova N."/>
            <person name="Ovchinnikova G."/>
            <person name="Zeytun A."/>
            <person name="Detter J.C."/>
            <person name="Han C."/>
            <person name="Land M."/>
            <person name="Hauser L."/>
            <person name="Markowitz V."/>
            <person name="Cheng J.-F."/>
            <person name="Hugenholtz P."/>
            <person name="Woyke T."/>
            <person name="Wu D."/>
            <person name="Pukall R."/>
            <person name="Steenblock K."/>
            <person name="Brambilla E."/>
            <person name="Klenk H.-P."/>
            <person name="Eisen J.A."/>
        </authorList>
    </citation>
    <scope>NUCLEOTIDE SEQUENCE [LARGE SCALE GENOMIC DNA]</scope>
    <source>
        <strain evidence="2">ATCC 35074 / DSM 20540 / JCM 6276 / NBRC 101906 / NCIMB 13154 / VKM Ac-1939 / CCM 2703 / MRP</strain>
        <plasmid evidence="2">Plasmid pDEIPR02</plasmid>
    </source>
</reference>
<keyword evidence="2" id="KW-1185">Reference proteome</keyword>
<dbReference type="Proteomes" id="UP000007718">
    <property type="component" value="Plasmid pDEIPR02"/>
</dbReference>
<sequence>MQFELQTPFSELRAQKAIIVYATPGGQLHMAYQHDILATEQGAVLGPGQQVTEQLIQAMQHMNGLRQEQLTLLPPEIIAISGKRIAWTVPGRVRPMALRSNNRSVQAFDGVPLPHPHLLFIAGPGTLHVYALGSSDRPQGDTPLYRAPYMNIFINNQMCRGTVPLPQDPNISQLAQYEDLFFLSNSTGGDVFLPDTIASYQHLLELCQERGHFDPQWLVPTGQTLGDVIQGSRL</sequence>
<gene>
    <name evidence="1" type="ordered locus">Deipr_2360</name>
</gene>
<reference evidence="1 2" key="2">
    <citation type="journal article" date="2012" name="Stand. Genomic Sci.">
        <title>Complete genome sequence of the orange-red pigmented, radioresistant Deinococcus proteolyticus type strain (MRP(T)).</title>
        <authorList>
            <person name="Copeland A."/>
            <person name="Zeytun A."/>
            <person name="Yassawong M."/>
            <person name="Nolan M."/>
            <person name="Lucas S."/>
            <person name="Hammon N."/>
            <person name="Deshpande S."/>
            <person name="Cheng J.F."/>
            <person name="Han C."/>
            <person name="Tapia R."/>
            <person name="Goodwin L.A."/>
            <person name="Pitluck S."/>
            <person name="Mavromatis K."/>
            <person name="Liolios K."/>
            <person name="Pagani I."/>
            <person name="Ivanova N."/>
            <person name="Mikhailova N."/>
            <person name="Pati A."/>
            <person name="Chen A."/>
            <person name="Palaniappan K."/>
            <person name="Land M."/>
            <person name="Hauser L."/>
            <person name="Jeffries C.D."/>
            <person name="Brambilla E.M."/>
            <person name="Rohde M."/>
            <person name="Sikorski J."/>
            <person name="Pukall R."/>
            <person name="Goker M."/>
            <person name="Detter J.C."/>
            <person name="Woyke T."/>
            <person name="Bristow J."/>
            <person name="Eisen J.A."/>
            <person name="Markowitz V."/>
            <person name="Hugenholtz P."/>
            <person name="Kyrpides N.C."/>
            <person name="Klenk H.P."/>
            <person name="Lapidus A."/>
        </authorList>
    </citation>
    <scope>NUCLEOTIDE SEQUENCE [LARGE SCALE GENOMIC DNA]</scope>
    <source>
        <strain evidence="2">ATCC 35074 / DSM 20540 / JCM 6276 / NBRC 101906 / NCIMB 13154 / VKM Ac-1939 / CCM 2703 / MRP</strain>
        <plasmid evidence="2">Plasmid pDEIPR02</plasmid>
    </source>
</reference>
<name>F0RQC5_DEIPM</name>
<protein>
    <recommendedName>
        <fullName evidence="3">PRTRC system protein B</fullName>
    </recommendedName>
</protein>
<evidence type="ECO:0008006" key="3">
    <source>
        <dbReference type="Google" id="ProtNLM"/>
    </source>
</evidence>
<dbReference type="HOGENOM" id="CLU_085624_0_0_0"/>
<dbReference type="KEGG" id="dpt:Deipr_2360"/>
<dbReference type="OrthoDB" id="67327at2"/>
<proteinExistence type="predicted"/>
<evidence type="ECO:0000313" key="2">
    <source>
        <dbReference type="Proteomes" id="UP000007718"/>
    </source>
</evidence>
<dbReference type="EMBL" id="CP002538">
    <property type="protein sequence ID" value="ADY27484.1"/>
    <property type="molecule type" value="Genomic_DNA"/>
</dbReference>
<keyword evidence="1" id="KW-0614">Plasmid</keyword>
<geneLocation type="plasmid" evidence="1 2">
    <name>pDEIPR02</name>
</geneLocation>
<dbReference type="AlphaFoldDB" id="F0RQC5"/>
<dbReference type="InterPro" id="IPR032787">
    <property type="entry name" value="Prok-E2_D"/>
</dbReference>